<keyword evidence="3" id="KW-0804">Transcription</keyword>
<dbReference type="InterPro" id="IPR025996">
    <property type="entry name" value="MT1864/Rv1816-like_C"/>
</dbReference>
<accession>A0A1L5BQH9</accession>
<organism evidence="6 7">
    <name type="scientific">Sphingobium indicum (strain DSM 16412 / CCM 7286 / MTCC 6364 / B90A)</name>
    <dbReference type="NCBI Taxonomy" id="861109"/>
    <lineage>
        <taxon>Bacteria</taxon>
        <taxon>Pseudomonadati</taxon>
        <taxon>Pseudomonadota</taxon>
        <taxon>Alphaproteobacteria</taxon>
        <taxon>Sphingomonadales</taxon>
        <taxon>Sphingomonadaceae</taxon>
        <taxon>Sphingobium</taxon>
    </lineage>
</organism>
<dbReference type="Pfam" id="PF00440">
    <property type="entry name" value="TetR_N"/>
    <property type="match status" value="1"/>
</dbReference>
<dbReference type="GO" id="GO:0003700">
    <property type="term" value="F:DNA-binding transcription factor activity"/>
    <property type="evidence" value="ECO:0007669"/>
    <property type="project" value="TreeGrafter"/>
</dbReference>
<dbReference type="PROSITE" id="PS50977">
    <property type="entry name" value="HTH_TETR_2"/>
    <property type="match status" value="1"/>
</dbReference>
<feature type="DNA-binding region" description="H-T-H motif" evidence="4">
    <location>
        <begin position="37"/>
        <end position="56"/>
    </location>
</feature>
<dbReference type="InterPro" id="IPR009057">
    <property type="entry name" value="Homeodomain-like_sf"/>
</dbReference>
<dbReference type="InterPro" id="IPR050109">
    <property type="entry name" value="HTH-type_TetR-like_transc_reg"/>
</dbReference>
<evidence type="ECO:0000313" key="7">
    <source>
        <dbReference type="Proteomes" id="UP000004550"/>
    </source>
</evidence>
<dbReference type="AlphaFoldDB" id="A0A1L5BQH9"/>
<dbReference type="InterPro" id="IPR001647">
    <property type="entry name" value="HTH_TetR"/>
</dbReference>
<dbReference type="KEGG" id="sinb:SIDU_11375"/>
<dbReference type="Pfam" id="PF13305">
    <property type="entry name" value="TetR_C_33"/>
    <property type="match status" value="1"/>
</dbReference>
<sequence length="209" mass="21848">MPAEPNAAPAYHHGDLRRVLVDAATAIVAEEQNWEFSLREVARRAGVSHNAPYRHFPGKLDLLGAIAIKGFVDLRAAMLAAAQQSEGIEEALIAIGAAYVAFGLDNPARYRLMFGTALAASRAALPYPVGEAAAGSHAVLLSVIAQGIAEGVFDAPPDDEEAAAIVALAAWANVHGLVLLLLDGLSVVPPVPSLAERVGRILLGGIKRR</sequence>
<evidence type="ECO:0000256" key="3">
    <source>
        <dbReference type="ARBA" id="ARBA00023163"/>
    </source>
</evidence>
<dbReference type="SUPFAM" id="SSF48498">
    <property type="entry name" value="Tetracyclin repressor-like, C-terminal domain"/>
    <property type="match status" value="1"/>
</dbReference>
<gene>
    <name evidence="6" type="ORF">SIDU_11375</name>
</gene>
<name>A0A1L5BQH9_SPHIB</name>
<dbReference type="PANTHER" id="PTHR30055:SF220">
    <property type="entry name" value="TETR-FAMILY REGULATORY PROTEIN"/>
    <property type="match status" value="1"/>
</dbReference>
<dbReference type="EMBL" id="CP013070">
    <property type="protein sequence ID" value="APL95058.1"/>
    <property type="molecule type" value="Genomic_DNA"/>
</dbReference>
<keyword evidence="1" id="KW-0805">Transcription regulation</keyword>
<feature type="domain" description="HTH tetR-type" evidence="5">
    <location>
        <begin position="14"/>
        <end position="74"/>
    </location>
</feature>
<dbReference type="Proteomes" id="UP000004550">
    <property type="component" value="Chromosome"/>
</dbReference>
<dbReference type="InterPro" id="IPR036271">
    <property type="entry name" value="Tet_transcr_reg_TetR-rel_C_sf"/>
</dbReference>
<evidence type="ECO:0000256" key="2">
    <source>
        <dbReference type="ARBA" id="ARBA00023125"/>
    </source>
</evidence>
<evidence type="ECO:0000256" key="1">
    <source>
        <dbReference type="ARBA" id="ARBA00023015"/>
    </source>
</evidence>
<evidence type="ECO:0000256" key="4">
    <source>
        <dbReference type="PROSITE-ProRule" id="PRU00335"/>
    </source>
</evidence>
<dbReference type="SUPFAM" id="SSF46689">
    <property type="entry name" value="Homeodomain-like"/>
    <property type="match status" value="1"/>
</dbReference>
<dbReference type="RefSeq" id="WP_007683234.1">
    <property type="nucleotide sequence ID" value="NZ_CP013070.1"/>
</dbReference>
<dbReference type="GO" id="GO:0000976">
    <property type="term" value="F:transcription cis-regulatory region binding"/>
    <property type="evidence" value="ECO:0007669"/>
    <property type="project" value="TreeGrafter"/>
</dbReference>
<evidence type="ECO:0000259" key="5">
    <source>
        <dbReference type="PROSITE" id="PS50977"/>
    </source>
</evidence>
<proteinExistence type="predicted"/>
<evidence type="ECO:0000313" key="6">
    <source>
        <dbReference type="EMBL" id="APL95058.1"/>
    </source>
</evidence>
<reference evidence="6 7" key="1">
    <citation type="journal article" date="2012" name="J. Bacteriol.">
        <title>Genome sequence of Sphingobium indicum B90A, a hexachlorocyclohexane-degrading bacterium.</title>
        <authorList>
            <person name="Anand S."/>
            <person name="Sangwan N."/>
            <person name="Lata P."/>
            <person name="Kaur J."/>
            <person name="Dua A."/>
            <person name="Singh A.K."/>
            <person name="Verma M."/>
            <person name="Kaur J."/>
            <person name="Khurana J.P."/>
            <person name="Khurana P."/>
            <person name="Mathur S."/>
            <person name="Lal R."/>
        </authorList>
    </citation>
    <scope>NUCLEOTIDE SEQUENCE [LARGE SCALE GENOMIC DNA]</scope>
    <source>
        <strain evidence="7">DSM 16412 / CCM 7286 / MTCC 6364 / B90A</strain>
    </source>
</reference>
<keyword evidence="2 4" id="KW-0238">DNA-binding</keyword>
<dbReference type="Gene3D" id="1.10.357.10">
    <property type="entry name" value="Tetracycline Repressor, domain 2"/>
    <property type="match status" value="1"/>
</dbReference>
<protein>
    <submittedName>
        <fullName evidence="6">TetR family transcriptional regulator</fullName>
    </submittedName>
</protein>
<dbReference type="PANTHER" id="PTHR30055">
    <property type="entry name" value="HTH-TYPE TRANSCRIPTIONAL REGULATOR RUTR"/>
    <property type="match status" value="1"/>
</dbReference>